<evidence type="ECO:0000259" key="3">
    <source>
        <dbReference type="Pfam" id="PF02678"/>
    </source>
</evidence>
<dbReference type="AlphaFoldDB" id="A0A8H3H8N2"/>
<comment type="similarity">
    <text evidence="1 2">Belongs to the pirin family.</text>
</comment>
<sequence length="234" mass="25958">MLQGSSQHEDSIGNLGTLCAGDVQWMVAGRGESSYRVPVKHAEMPVYQEGADVPIGLQLWVNLPSQLKMTAPTYRDIHAETIPTILREHDDIEIRIISGTSCGISVAPPPVGGCWYFHIKFKRQSTFNQDLPSGWTAFVYVLQGSLSIRSETFPLRTAVVLSSDPQENYVSLSAGADETEVVLFAAEPLNQPIARFGPFVMNTKEELQKALLDYRMEINGFENARRWKSSIGGR</sequence>
<accession>A0A8H3H8N2</accession>
<evidence type="ECO:0000259" key="4">
    <source>
        <dbReference type="Pfam" id="PF05726"/>
    </source>
</evidence>
<dbReference type="PANTHER" id="PTHR13903">
    <property type="entry name" value="PIRIN-RELATED"/>
    <property type="match status" value="1"/>
</dbReference>
<dbReference type="InterPro" id="IPR003829">
    <property type="entry name" value="Pirin_N_dom"/>
</dbReference>
<protein>
    <recommendedName>
        <fullName evidence="7">Pirin C-terminal domain-containing protein</fullName>
    </recommendedName>
</protein>
<evidence type="ECO:0000256" key="1">
    <source>
        <dbReference type="ARBA" id="ARBA00008416"/>
    </source>
</evidence>
<dbReference type="PANTHER" id="PTHR13903:SF8">
    <property type="entry name" value="PIRIN"/>
    <property type="match status" value="1"/>
</dbReference>
<name>A0A8H3H8N2_9AGAM</name>
<dbReference type="InterPro" id="IPR014710">
    <property type="entry name" value="RmlC-like_jellyroll"/>
</dbReference>
<dbReference type="InterPro" id="IPR011051">
    <property type="entry name" value="RmlC_Cupin_sf"/>
</dbReference>
<dbReference type="Pfam" id="PF02678">
    <property type="entry name" value="Pirin"/>
    <property type="match status" value="1"/>
</dbReference>
<reference evidence="5" key="1">
    <citation type="submission" date="2021-01" db="EMBL/GenBank/DDBJ databases">
        <authorList>
            <person name="Kaushik A."/>
        </authorList>
    </citation>
    <scope>NUCLEOTIDE SEQUENCE</scope>
    <source>
        <strain evidence="5">AG4-RS23</strain>
    </source>
</reference>
<dbReference type="Gene3D" id="2.60.120.10">
    <property type="entry name" value="Jelly Rolls"/>
    <property type="match status" value="2"/>
</dbReference>
<dbReference type="PIRSF" id="PIRSF006232">
    <property type="entry name" value="Pirin"/>
    <property type="match status" value="1"/>
</dbReference>
<dbReference type="CDD" id="cd02247">
    <property type="entry name" value="cupin_pirin_C"/>
    <property type="match status" value="1"/>
</dbReference>
<dbReference type="InterPro" id="IPR008778">
    <property type="entry name" value="Pirin_C_dom"/>
</dbReference>
<dbReference type="Proteomes" id="UP000663861">
    <property type="component" value="Unassembled WGS sequence"/>
</dbReference>
<organism evidence="5 6">
    <name type="scientific">Rhizoctonia solani</name>
    <dbReference type="NCBI Taxonomy" id="456999"/>
    <lineage>
        <taxon>Eukaryota</taxon>
        <taxon>Fungi</taxon>
        <taxon>Dikarya</taxon>
        <taxon>Basidiomycota</taxon>
        <taxon>Agaricomycotina</taxon>
        <taxon>Agaricomycetes</taxon>
        <taxon>Cantharellales</taxon>
        <taxon>Ceratobasidiaceae</taxon>
        <taxon>Rhizoctonia</taxon>
    </lineage>
</organism>
<comment type="caution">
    <text evidence="5">The sequence shown here is derived from an EMBL/GenBank/DDBJ whole genome shotgun (WGS) entry which is preliminary data.</text>
</comment>
<dbReference type="Pfam" id="PF05726">
    <property type="entry name" value="Pirin_C"/>
    <property type="match status" value="1"/>
</dbReference>
<dbReference type="SUPFAM" id="SSF51182">
    <property type="entry name" value="RmlC-like cupins"/>
    <property type="match status" value="1"/>
</dbReference>
<feature type="domain" description="Pirin C-terminal" evidence="4">
    <location>
        <begin position="116"/>
        <end position="216"/>
    </location>
</feature>
<dbReference type="EMBL" id="CAJMWY010002389">
    <property type="protein sequence ID" value="CAE6488157.1"/>
    <property type="molecule type" value="Genomic_DNA"/>
</dbReference>
<evidence type="ECO:0000313" key="5">
    <source>
        <dbReference type="EMBL" id="CAE6488157.1"/>
    </source>
</evidence>
<dbReference type="InterPro" id="IPR012093">
    <property type="entry name" value="Pirin"/>
</dbReference>
<gene>
    <name evidence="5" type="ORF">RDB_LOCUS107808</name>
</gene>
<proteinExistence type="inferred from homology"/>
<feature type="domain" description="Pirin N-terminal" evidence="3">
    <location>
        <begin position="1"/>
        <end position="61"/>
    </location>
</feature>
<evidence type="ECO:0000313" key="6">
    <source>
        <dbReference type="Proteomes" id="UP000663861"/>
    </source>
</evidence>
<evidence type="ECO:0000256" key="2">
    <source>
        <dbReference type="RuleBase" id="RU003457"/>
    </source>
</evidence>
<evidence type="ECO:0008006" key="7">
    <source>
        <dbReference type="Google" id="ProtNLM"/>
    </source>
</evidence>